<dbReference type="Gene3D" id="3.90.1300.10">
    <property type="entry name" value="Amidase signature (AS) domain"/>
    <property type="match status" value="1"/>
</dbReference>
<dbReference type="GeneID" id="92031193"/>
<dbReference type="EMBL" id="JBBPEH010000008">
    <property type="protein sequence ID" value="KAK7535238.1"/>
    <property type="molecule type" value="Genomic_DNA"/>
</dbReference>
<comment type="caution">
    <text evidence="6">The sequence shown here is derived from an EMBL/GenBank/DDBJ whole genome shotgun (WGS) entry which is preliminary data.</text>
</comment>
<name>A0ABR1LJ69_9PEZI</name>
<dbReference type="InterPro" id="IPR023631">
    <property type="entry name" value="Amidase_dom"/>
</dbReference>
<dbReference type="RefSeq" id="XP_066653963.1">
    <property type="nucleotide sequence ID" value="XM_066798287.1"/>
</dbReference>
<dbReference type="EC" id="3.5.1.4" evidence="3"/>
<evidence type="ECO:0000256" key="2">
    <source>
        <dbReference type="ARBA" id="ARBA00009199"/>
    </source>
</evidence>
<organism evidence="6 7">
    <name type="scientific">Phyllosticta citribraziliensis</name>
    <dbReference type="NCBI Taxonomy" id="989973"/>
    <lineage>
        <taxon>Eukaryota</taxon>
        <taxon>Fungi</taxon>
        <taxon>Dikarya</taxon>
        <taxon>Ascomycota</taxon>
        <taxon>Pezizomycotina</taxon>
        <taxon>Dothideomycetes</taxon>
        <taxon>Dothideomycetes incertae sedis</taxon>
        <taxon>Botryosphaeriales</taxon>
        <taxon>Phyllostictaceae</taxon>
        <taxon>Phyllosticta</taxon>
    </lineage>
</organism>
<dbReference type="InterPro" id="IPR036928">
    <property type="entry name" value="AS_sf"/>
</dbReference>
<protein>
    <recommendedName>
        <fullName evidence="3">amidase</fullName>
        <ecNumber evidence="3">3.5.1.4</ecNumber>
    </recommendedName>
</protein>
<keyword evidence="4" id="KW-0378">Hydrolase</keyword>
<evidence type="ECO:0000256" key="4">
    <source>
        <dbReference type="ARBA" id="ARBA00022801"/>
    </source>
</evidence>
<dbReference type="Proteomes" id="UP001360953">
    <property type="component" value="Unassembled WGS sequence"/>
</dbReference>
<sequence>MTITTTTTKTNGAKPSWEEAARVKREAIFASLPREYLIPEPLPSPEEQRDVTGAYAHQFLTQREIEITETDAAGIVAKTTTGEWSAVEVTKAFIHRACMAHQLLNCLHETDFPSALATAASLDAHFAEHKKPIGPLHGLPVSLKDQCHMKGLDTTMGYVGWIGTHEGDASSPLYRNFESVIVTELRRQGAVLYCKTAVPATLMAGETVNHIVGWVRNPKNRLVSCGGSSGGEGALIGFKGSPGGFGTDIGGSVRIPSAFNGLYGLRPSNGRLPYEGMANSMDGQNTILSAVGPIAGTLASTRLLAKAVVDSEPWWEDPLVHEIPWREQEADAVRRQGKLVFGVLRDDGMVRLTPPIRRGLEAAVEAVKKAGHEVVEWEPPAECAHKHLLEIATQSWSMDGCDDVIKAFGLSGEPPMPHLLLDVPATPGPELPASAIAALNVRKRRTQKAYMDFWSSTAKTTSTGRPVDALLTAPCPHPAAIENQFPFTMYTTFANVLDYTAAIVPTGVVVDPALDAREGGMQWRSDLEQRIHEKSFDPEIQKGAPVTVQVVGRRLQEERVLAISEIVDEALKKAS</sequence>
<keyword evidence="7" id="KW-1185">Reference proteome</keyword>
<dbReference type="PROSITE" id="PS00571">
    <property type="entry name" value="AMIDASES"/>
    <property type="match status" value="1"/>
</dbReference>
<evidence type="ECO:0000313" key="6">
    <source>
        <dbReference type="EMBL" id="KAK7535238.1"/>
    </source>
</evidence>
<proteinExistence type="inferred from homology"/>
<gene>
    <name evidence="6" type="ORF">J3D65DRAFT_604638</name>
</gene>
<evidence type="ECO:0000259" key="5">
    <source>
        <dbReference type="Pfam" id="PF01425"/>
    </source>
</evidence>
<dbReference type="SUPFAM" id="SSF75304">
    <property type="entry name" value="Amidase signature (AS) enzymes"/>
    <property type="match status" value="1"/>
</dbReference>
<reference evidence="6 7" key="1">
    <citation type="submission" date="2024-04" db="EMBL/GenBank/DDBJ databases">
        <title>Phyllosticta paracitricarpa is synonymous to the EU quarantine fungus P. citricarpa based on phylogenomic analyses.</title>
        <authorList>
            <consortium name="Lawrence Berkeley National Laboratory"/>
            <person name="Van ingen-buijs V.A."/>
            <person name="Van westerhoven A.C."/>
            <person name="Haridas S."/>
            <person name="Skiadas P."/>
            <person name="Martin F."/>
            <person name="Groenewald J.Z."/>
            <person name="Crous P.W."/>
            <person name="Seidl M.F."/>
        </authorList>
    </citation>
    <scope>NUCLEOTIDE SEQUENCE [LARGE SCALE GENOMIC DNA]</scope>
    <source>
        <strain evidence="6 7">CPC 17464</strain>
    </source>
</reference>
<dbReference type="PANTHER" id="PTHR46072:SF7">
    <property type="entry name" value="AMIDASE"/>
    <property type="match status" value="1"/>
</dbReference>
<evidence type="ECO:0000256" key="3">
    <source>
        <dbReference type="ARBA" id="ARBA00012922"/>
    </source>
</evidence>
<dbReference type="InterPro" id="IPR020556">
    <property type="entry name" value="Amidase_CS"/>
</dbReference>
<comment type="similarity">
    <text evidence="2">Belongs to the amidase family.</text>
</comment>
<accession>A0ABR1LJ69</accession>
<dbReference type="PIRSF" id="PIRSF001221">
    <property type="entry name" value="Amidase_fungi"/>
    <property type="match status" value="1"/>
</dbReference>
<dbReference type="Pfam" id="PF01425">
    <property type="entry name" value="Amidase"/>
    <property type="match status" value="1"/>
</dbReference>
<comment type="catalytic activity">
    <reaction evidence="1">
        <text>a monocarboxylic acid amide + H2O = a monocarboxylate + NH4(+)</text>
        <dbReference type="Rhea" id="RHEA:12020"/>
        <dbReference type="ChEBI" id="CHEBI:15377"/>
        <dbReference type="ChEBI" id="CHEBI:28938"/>
        <dbReference type="ChEBI" id="CHEBI:35757"/>
        <dbReference type="ChEBI" id="CHEBI:83628"/>
        <dbReference type="EC" id="3.5.1.4"/>
    </reaction>
</comment>
<dbReference type="PANTHER" id="PTHR46072">
    <property type="entry name" value="AMIDASE-RELATED-RELATED"/>
    <property type="match status" value="1"/>
</dbReference>
<evidence type="ECO:0000256" key="1">
    <source>
        <dbReference type="ARBA" id="ARBA00001311"/>
    </source>
</evidence>
<feature type="domain" description="Amidase" evidence="5">
    <location>
        <begin position="88"/>
        <end position="561"/>
    </location>
</feature>
<evidence type="ECO:0000313" key="7">
    <source>
        <dbReference type="Proteomes" id="UP001360953"/>
    </source>
</evidence>